<accession>A0A397S8V9</accession>
<evidence type="ECO:0000256" key="2">
    <source>
        <dbReference type="PROSITE-ProRule" id="PRU00267"/>
    </source>
</evidence>
<dbReference type="GO" id="GO:0003677">
    <property type="term" value="F:DNA binding"/>
    <property type="evidence" value="ECO:0007669"/>
    <property type="project" value="UniProtKB-UniRule"/>
</dbReference>
<evidence type="ECO:0000313" key="5">
    <source>
        <dbReference type="EMBL" id="RIA80745.1"/>
    </source>
</evidence>
<evidence type="ECO:0000256" key="3">
    <source>
        <dbReference type="SAM" id="Coils"/>
    </source>
</evidence>
<feature type="DNA-binding region" description="HMG box" evidence="2">
    <location>
        <begin position="70"/>
        <end position="138"/>
    </location>
</feature>
<dbReference type="InterPro" id="IPR009071">
    <property type="entry name" value="HMG_box_dom"/>
</dbReference>
<dbReference type="GO" id="GO:0005634">
    <property type="term" value="C:nucleus"/>
    <property type="evidence" value="ECO:0007669"/>
    <property type="project" value="UniProtKB-UniRule"/>
</dbReference>
<sequence>MLGKLSQSSLATRILGTTPTLYCNGRSVGVILLRQYASPATKSKENVSKSTKQKSKEKVPPVIPVIPEEPKKPLPAYSIFYRDFFHEKHKTNPEFKVPEIAKLAGAQWTNLPVEKKNLYRDQYIQKREEFVASYDKWLYSLTPTQIAQENKRRKLEASKGGKKKIKLLKDPNLPKKPKTPYIHFVIERIDKSDIKGPGRIKELAFEWKQLNSEDKEQYIQAYQQDKNKYENAMKEYREKNLITN</sequence>
<proteinExistence type="predicted"/>
<evidence type="ECO:0000313" key="6">
    <source>
        <dbReference type="Proteomes" id="UP000265703"/>
    </source>
</evidence>
<dbReference type="SMART" id="SM00398">
    <property type="entry name" value="HMG"/>
    <property type="match status" value="2"/>
</dbReference>
<dbReference type="InterPro" id="IPR036910">
    <property type="entry name" value="HMG_box_dom_sf"/>
</dbReference>
<dbReference type="InterPro" id="IPR050342">
    <property type="entry name" value="HMGB"/>
</dbReference>
<dbReference type="GO" id="GO:0006357">
    <property type="term" value="P:regulation of transcription by RNA polymerase II"/>
    <property type="evidence" value="ECO:0007669"/>
    <property type="project" value="TreeGrafter"/>
</dbReference>
<keyword evidence="3" id="KW-0175">Coiled coil</keyword>
<dbReference type="PANTHER" id="PTHR48112">
    <property type="entry name" value="HIGH MOBILITY GROUP PROTEIN DSP1"/>
    <property type="match status" value="1"/>
</dbReference>
<dbReference type="PROSITE" id="PS50118">
    <property type="entry name" value="HMG_BOX_2"/>
    <property type="match status" value="2"/>
</dbReference>
<keyword evidence="1 2" id="KW-0238">DNA-binding</keyword>
<feature type="domain" description="HMG box" evidence="4">
    <location>
        <begin position="70"/>
        <end position="138"/>
    </location>
</feature>
<name>A0A397S8V9_9GLOM</name>
<keyword evidence="6" id="KW-1185">Reference proteome</keyword>
<feature type="domain" description="HMG box" evidence="4">
    <location>
        <begin position="174"/>
        <end position="237"/>
    </location>
</feature>
<dbReference type="CDD" id="cd00084">
    <property type="entry name" value="HMG-box_SF"/>
    <property type="match status" value="1"/>
</dbReference>
<dbReference type="AlphaFoldDB" id="A0A397S8V9"/>
<feature type="DNA-binding region" description="HMG box" evidence="2">
    <location>
        <begin position="174"/>
        <end position="237"/>
    </location>
</feature>
<dbReference type="Proteomes" id="UP000265703">
    <property type="component" value="Unassembled WGS sequence"/>
</dbReference>
<dbReference type="STRING" id="658196.A0A397S8V9"/>
<evidence type="ECO:0000259" key="4">
    <source>
        <dbReference type="PROSITE" id="PS50118"/>
    </source>
</evidence>
<feature type="coiled-coil region" evidence="3">
    <location>
        <begin position="212"/>
        <end position="239"/>
    </location>
</feature>
<dbReference type="SUPFAM" id="SSF47095">
    <property type="entry name" value="HMG-box"/>
    <property type="match status" value="2"/>
</dbReference>
<organism evidence="5 6">
    <name type="scientific">Glomus cerebriforme</name>
    <dbReference type="NCBI Taxonomy" id="658196"/>
    <lineage>
        <taxon>Eukaryota</taxon>
        <taxon>Fungi</taxon>
        <taxon>Fungi incertae sedis</taxon>
        <taxon>Mucoromycota</taxon>
        <taxon>Glomeromycotina</taxon>
        <taxon>Glomeromycetes</taxon>
        <taxon>Glomerales</taxon>
        <taxon>Glomeraceae</taxon>
        <taxon>Glomus</taxon>
    </lineage>
</organism>
<gene>
    <name evidence="5" type="ORF">C1645_838142</name>
</gene>
<dbReference type="PANTHER" id="PTHR48112:SF22">
    <property type="entry name" value="MITOCHONDRIAL TRANSCRIPTION FACTOR A, ISOFORM B"/>
    <property type="match status" value="1"/>
</dbReference>
<dbReference type="Pfam" id="PF00505">
    <property type="entry name" value="HMG_box"/>
    <property type="match status" value="2"/>
</dbReference>
<dbReference type="Gene3D" id="1.10.30.10">
    <property type="entry name" value="High mobility group box domain"/>
    <property type="match status" value="2"/>
</dbReference>
<keyword evidence="2" id="KW-0539">Nucleus</keyword>
<reference evidence="5 6" key="1">
    <citation type="submission" date="2018-06" db="EMBL/GenBank/DDBJ databases">
        <title>Comparative genomics reveals the genomic features of Rhizophagus irregularis, R. cerebriforme, R. diaphanum and Gigaspora rosea, and their symbiotic lifestyle signature.</title>
        <authorList>
            <person name="Morin E."/>
            <person name="San Clemente H."/>
            <person name="Chen E.C.H."/>
            <person name="De La Providencia I."/>
            <person name="Hainaut M."/>
            <person name="Kuo A."/>
            <person name="Kohler A."/>
            <person name="Murat C."/>
            <person name="Tang N."/>
            <person name="Roy S."/>
            <person name="Loubradou J."/>
            <person name="Henrissat B."/>
            <person name="Grigoriev I.V."/>
            <person name="Corradi N."/>
            <person name="Roux C."/>
            <person name="Martin F.M."/>
        </authorList>
    </citation>
    <scope>NUCLEOTIDE SEQUENCE [LARGE SCALE GENOMIC DNA]</scope>
    <source>
        <strain evidence="5 6">DAOM 227022</strain>
    </source>
</reference>
<evidence type="ECO:0000256" key="1">
    <source>
        <dbReference type="ARBA" id="ARBA00023125"/>
    </source>
</evidence>
<comment type="caution">
    <text evidence="5">The sequence shown here is derived from an EMBL/GenBank/DDBJ whole genome shotgun (WGS) entry which is preliminary data.</text>
</comment>
<protein>
    <recommendedName>
        <fullName evidence="4">HMG box domain-containing protein</fullName>
    </recommendedName>
</protein>
<dbReference type="EMBL" id="QKYT01000905">
    <property type="protein sequence ID" value="RIA80745.1"/>
    <property type="molecule type" value="Genomic_DNA"/>
</dbReference>
<dbReference type="OrthoDB" id="1919336at2759"/>